<evidence type="ECO:0000313" key="2">
    <source>
        <dbReference type="Proteomes" id="UP000054018"/>
    </source>
</evidence>
<proteinExistence type="predicted"/>
<gene>
    <name evidence="1" type="ORF">PISMIDRAFT_595876</name>
</gene>
<dbReference type="Proteomes" id="UP000054018">
    <property type="component" value="Unassembled WGS sequence"/>
</dbReference>
<sequence>MWHRIGEQWALKPVLTIKHNPTSLQWTCLPALNHFCSSRSLRRNPLKHHQYQLTRSTIMASLAYAS</sequence>
<accession>A0A0C9YU89</accession>
<dbReference type="EMBL" id="KN833767">
    <property type="protein sequence ID" value="KIK20306.1"/>
    <property type="molecule type" value="Genomic_DNA"/>
</dbReference>
<dbReference type="HOGENOM" id="CLU_2832171_0_0_1"/>
<evidence type="ECO:0000313" key="1">
    <source>
        <dbReference type="EMBL" id="KIK20306.1"/>
    </source>
</evidence>
<organism evidence="1 2">
    <name type="scientific">Pisolithus microcarpus 441</name>
    <dbReference type="NCBI Taxonomy" id="765257"/>
    <lineage>
        <taxon>Eukaryota</taxon>
        <taxon>Fungi</taxon>
        <taxon>Dikarya</taxon>
        <taxon>Basidiomycota</taxon>
        <taxon>Agaricomycotina</taxon>
        <taxon>Agaricomycetes</taxon>
        <taxon>Agaricomycetidae</taxon>
        <taxon>Boletales</taxon>
        <taxon>Sclerodermatineae</taxon>
        <taxon>Pisolithaceae</taxon>
        <taxon>Pisolithus</taxon>
    </lineage>
</organism>
<name>A0A0C9YU89_9AGAM</name>
<dbReference type="AlphaFoldDB" id="A0A0C9YU89"/>
<protein>
    <submittedName>
        <fullName evidence="1">Uncharacterized protein</fullName>
    </submittedName>
</protein>
<reference evidence="2" key="2">
    <citation type="submission" date="2015-01" db="EMBL/GenBank/DDBJ databases">
        <title>Evolutionary Origins and Diversification of the Mycorrhizal Mutualists.</title>
        <authorList>
            <consortium name="DOE Joint Genome Institute"/>
            <consortium name="Mycorrhizal Genomics Consortium"/>
            <person name="Kohler A."/>
            <person name="Kuo A."/>
            <person name="Nagy L.G."/>
            <person name="Floudas D."/>
            <person name="Copeland A."/>
            <person name="Barry K.W."/>
            <person name="Cichocki N."/>
            <person name="Veneault-Fourrey C."/>
            <person name="LaButti K."/>
            <person name="Lindquist E.A."/>
            <person name="Lipzen A."/>
            <person name="Lundell T."/>
            <person name="Morin E."/>
            <person name="Murat C."/>
            <person name="Riley R."/>
            <person name="Ohm R."/>
            <person name="Sun H."/>
            <person name="Tunlid A."/>
            <person name="Henrissat B."/>
            <person name="Grigoriev I.V."/>
            <person name="Hibbett D.S."/>
            <person name="Martin F."/>
        </authorList>
    </citation>
    <scope>NUCLEOTIDE SEQUENCE [LARGE SCALE GENOMIC DNA]</scope>
    <source>
        <strain evidence="2">441</strain>
    </source>
</reference>
<keyword evidence="2" id="KW-1185">Reference proteome</keyword>
<reference evidence="1 2" key="1">
    <citation type="submission" date="2014-04" db="EMBL/GenBank/DDBJ databases">
        <authorList>
            <consortium name="DOE Joint Genome Institute"/>
            <person name="Kuo A."/>
            <person name="Kohler A."/>
            <person name="Costa M.D."/>
            <person name="Nagy L.G."/>
            <person name="Floudas D."/>
            <person name="Copeland A."/>
            <person name="Barry K.W."/>
            <person name="Cichocki N."/>
            <person name="Veneault-Fourrey C."/>
            <person name="LaButti K."/>
            <person name="Lindquist E.A."/>
            <person name="Lipzen A."/>
            <person name="Lundell T."/>
            <person name="Morin E."/>
            <person name="Murat C."/>
            <person name="Sun H."/>
            <person name="Tunlid A."/>
            <person name="Henrissat B."/>
            <person name="Grigoriev I.V."/>
            <person name="Hibbett D.S."/>
            <person name="Martin F."/>
            <person name="Nordberg H.P."/>
            <person name="Cantor M.N."/>
            <person name="Hua S.X."/>
        </authorList>
    </citation>
    <scope>NUCLEOTIDE SEQUENCE [LARGE SCALE GENOMIC DNA]</scope>
    <source>
        <strain evidence="1 2">441</strain>
    </source>
</reference>